<dbReference type="AlphaFoldDB" id="A0A918A4F3"/>
<dbReference type="GO" id="GO:0005506">
    <property type="term" value="F:iron ion binding"/>
    <property type="evidence" value="ECO:0007669"/>
    <property type="project" value="InterPro"/>
</dbReference>
<evidence type="ECO:0008006" key="4">
    <source>
        <dbReference type="Google" id="ProtNLM"/>
    </source>
</evidence>
<protein>
    <recommendedName>
        <fullName evidence="4">Cytochrome P450</fullName>
    </recommendedName>
</protein>
<name>A0A918A4F3_9ACTN</name>
<comment type="caution">
    <text evidence="2">The sequence shown here is derived from an EMBL/GenBank/DDBJ whole genome shotgun (WGS) entry which is preliminary data.</text>
</comment>
<dbReference type="Gene3D" id="1.10.630.10">
    <property type="entry name" value="Cytochrome P450"/>
    <property type="match status" value="1"/>
</dbReference>
<sequence>MLITRHAEARALLADPRYVPPPVRQDGEPGTLAWLRSQVSRFSHGEVHAERRRLLTACLATLDADALRSAAGSLTLERAGDWRDVPTEVLGAALGFADTGRLARAVRTAATGYLSGVESAEADAAVTELTRLAGGATPESVARITLLLQAHAATEDLIATALTHVPGDAAHAKPDMTPLAYATTGAPAHANPDATALADAAPGGEVDGLVYETLRHDPPVKVTRRVDRQTGAEVVVDLVAANRDPDVFGDPGRFDASRGETPHLTFGAGVRPCPASRHGLALAVGVLEALLGTVDE</sequence>
<dbReference type="GO" id="GO:0016705">
    <property type="term" value="F:oxidoreductase activity, acting on paired donors, with incorporation or reduction of molecular oxygen"/>
    <property type="evidence" value="ECO:0007669"/>
    <property type="project" value="InterPro"/>
</dbReference>
<gene>
    <name evidence="2" type="ORF">GCM10012278_19570</name>
</gene>
<proteinExistence type="inferred from homology"/>
<dbReference type="GO" id="GO:0004497">
    <property type="term" value="F:monooxygenase activity"/>
    <property type="evidence" value="ECO:0007669"/>
    <property type="project" value="InterPro"/>
</dbReference>
<dbReference type="InterPro" id="IPR036396">
    <property type="entry name" value="Cyt_P450_sf"/>
</dbReference>
<reference evidence="2" key="2">
    <citation type="submission" date="2020-09" db="EMBL/GenBank/DDBJ databases">
        <authorList>
            <person name="Sun Q."/>
            <person name="Zhou Y."/>
        </authorList>
    </citation>
    <scope>NUCLEOTIDE SEQUENCE</scope>
    <source>
        <strain evidence="2">CGMCC 4.7430</strain>
    </source>
</reference>
<dbReference type="RefSeq" id="WP_189138216.1">
    <property type="nucleotide sequence ID" value="NZ_BMNK01000003.1"/>
</dbReference>
<accession>A0A918A4F3</accession>
<reference evidence="2" key="1">
    <citation type="journal article" date="2014" name="Int. J. Syst. Evol. Microbiol.">
        <title>Complete genome sequence of Corynebacterium casei LMG S-19264T (=DSM 44701T), isolated from a smear-ripened cheese.</title>
        <authorList>
            <consortium name="US DOE Joint Genome Institute (JGI-PGF)"/>
            <person name="Walter F."/>
            <person name="Albersmeier A."/>
            <person name="Kalinowski J."/>
            <person name="Ruckert C."/>
        </authorList>
    </citation>
    <scope>NUCLEOTIDE SEQUENCE</scope>
    <source>
        <strain evidence="2">CGMCC 4.7430</strain>
    </source>
</reference>
<keyword evidence="3" id="KW-1185">Reference proteome</keyword>
<organism evidence="2 3">
    <name type="scientific">Nonomuraea glycinis</name>
    <dbReference type="NCBI Taxonomy" id="2047744"/>
    <lineage>
        <taxon>Bacteria</taxon>
        <taxon>Bacillati</taxon>
        <taxon>Actinomycetota</taxon>
        <taxon>Actinomycetes</taxon>
        <taxon>Streptosporangiales</taxon>
        <taxon>Streptosporangiaceae</taxon>
        <taxon>Nonomuraea</taxon>
    </lineage>
</organism>
<dbReference type="Proteomes" id="UP000660745">
    <property type="component" value="Unassembled WGS sequence"/>
</dbReference>
<dbReference type="PANTHER" id="PTHR46696">
    <property type="entry name" value="P450, PUTATIVE (EUROFUNG)-RELATED"/>
    <property type="match status" value="1"/>
</dbReference>
<evidence type="ECO:0000256" key="1">
    <source>
        <dbReference type="ARBA" id="ARBA00010617"/>
    </source>
</evidence>
<dbReference type="GO" id="GO:0020037">
    <property type="term" value="F:heme binding"/>
    <property type="evidence" value="ECO:0007669"/>
    <property type="project" value="InterPro"/>
</dbReference>
<comment type="similarity">
    <text evidence="1">Belongs to the cytochrome P450 family.</text>
</comment>
<evidence type="ECO:0000313" key="3">
    <source>
        <dbReference type="Proteomes" id="UP000660745"/>
    </source>
</evidence>
<dbReference type="EMBL" id="BMNK01000003">
    <property type="protein sequence ID" value="GGP04431.1"/>
    <property type="molecule type" value="Genomic_DNA"/>
</dbReference>
<evidence type="ECO:0000313" key="2">
    <source>
        <dbReference type="EMBL" id="GGP04431.1"/>
    </source>
</evidence>
<dbReference type="SUPFAM" id="SSF48264">
    <property type="entry name" value="Cytochrome P450"/>
    <property type="match status" value="1"/>
</dbReference>
<dbReference type="PANTHER" id="PTHR46696:SF1">
    <property type="entry name" value="CYTOCHROME P450 YJIB-RELATED"/>
    <property type="match status" value="1"/>
</dbReference>